<name>A0A829WZ81_GLUOY</name>
<dbReference type="AlphaFoldDB" id="A0A829WZ81"/>
<dbReference type="SUPFAM" id="SSF53649">
    <property type="entry name" value="Alkaline phosphatase-like"/>
    <property type="match status" value="1"/>
</dbReference>
<evidence type="ECO:0000256" key="2">
    <source>
        <dbReference type="ARBA" id="ARBA00022723"/>
    </source>
</evidence>
<dbReference type="Proteomes" id="UP000484858">
    <property type="component" value="Unassembled WGS sequence"/>
</dbReference>
<comment type="caution">
    <text evidence="6">The sequence shown here is derived from an EMBL/GenBank/DDBJ whole genome shotgun (WGS) entry which is preliminary data.</text>
</comment>
<dbReference type="PROSITE" id="PS51318">
    <property type="entry name" value="TAT"/>
    <property type="match status" value="1"/>
</dbReference>
<evidence type="ECO:0000259" key="5">
    <source>
        <dbReference type="Pfam" id="PF00884"/>
    </source>
</evidence>
<dbReference type="InterPro" id="IPR050738">
    <property type="entry name" value="Sulfatase"/>
</dbReference>
<evidence type="ECO:0000313" key="7">
    <source>
        <dbReference type="Proteomes" id="UP000484858"/>
    </source>
</evidence>
<evidence type="ECO:0000256" key="3">
    <source>
        <dbReference type="ARBA" id="ARBA00022801"/>
    </source>
</evidence>
<dbReference type="InterPro" id="IPR006311">
    <property type="entry name" value="TAT_signal"/>
</dbReference>
<dbReference type="PANTHER" id="PTHR42693">
    <property type="entry name" value="ARYLSULFATASE FAMILY MEMBER"/>
    <property type="match status" value="1"/>
</dbReference>
<dbReference type="Gene3D" id="3.30.1120.10">
    <property type="match status" value="1"/>
</dbReference>
<dbReference type="PANTHER" id="PTHR42693:SF53">
    <property type="entry name" value="ENDO-4-O-SULFATASE"/>
    <property type="match status" value="1"/>
</dbReference>
<evidence type="ECO:0000256" key="1">
    <source>
        <dbReference type="ARBA" id="ARBA00008779"/>
    </source>
</evidence>
<dbReference type="PROSITE" id="PS00149">
    <property type="entry name" value="SULFATASE_2"/>
    <property type="match status" value="1"/>
</dbReference>
<keyword evidence="3" id="KW-0378">Hydrolase</keyword>
<proteinExistence type="inferred from homology"/>
<dbReference type="Gene3D" id="3.40.720.10">
    <property type="entry name" value="Alkaline Phosphatase, subunit A"/>
    <property type="match status" value="1"/>
</dbReference>
<dbReference type="Pfam" id="PF00884">
    <property type="entry name" value="Sulfatase"/>
    <property type="match status" value="1"/>
</dbReference>
<evidence type="ECO:0000313" key="6">
    <source>
        <dbReference type="EMBL" id="GEM15780.1"/>
    </source>
</evidence>
<dbReference type="EMBL" id="BARJ01000002">
    <property type="protein sequence ID" value="GEM15780.1"/>
    <property type="molecule type" value="Genomic_DNA"/>
</dbReference>
<dbReference type="InterPro" id="IPR024607">
    <property type="entry name" value="Sulfatase_CS"/>
</dbReference>
<dbReference type="RefSeq" id="WP_254060538.1">
    <property type="nucleotide sequence ID" value="NZ_BARJ01000002.1"/>
</dbReference>
<keyword evidence="4" id="KW-0106">Calcium</keyword>
<comment type="similarity">
    <text evidence="1">Belongs to the sulfatase family.</text>
</comment>
<accession>A0A829WZ81</accession>
<organism evidence="6 7">
    <name type="scientific">Gluconobacter oxydans NBRC 3293</name>
    <dbReference type="NCBI Taxonomy" id="1315969"/>
    <lineage>
        <taxon>Bacteria</taxon>
        <taxon>Pseudomonadati</taxon>
        <taxon>Pseudomonadota</taxon>
        <taxon>Alphaproteobacteria</taxon>
        <taxon>Acetobacterales</taxon>
        <taxon>Acetobacteraceae</taxon>
        <taxon>Gluconobacter</taxon>
    </lineage>
</organism>
<reference evidence="6 7" key="1">
    <citation type="submission" date="2013-04" db="EMBL/GenBank/DDBJ databases">
        <title>Gluconobacter oxydans NBRC 3293 whole genome sequence.</title>
        <authorList>
            <person name="Matsutani M."/>
            <person name="Yakushi T."/>
            <person name="Matsushita K."/>
        </authorList>
    </citation>
    <scope>NUCLEOTIDE SEQUENCE [LARGE SCALE GENOMIC DNA]</scope>
    <source>
        <strain evidence="6 7">NBRC 3293</strain>
    </source>
</reference>
<dbReference type="InterPro" id="IPR000917">
    <property type="entry name" value="Sulfatase_N"/>
</dbReference>
<dbReference type="CDD" id="cd16145">
    <property type="entry name" value="ARS_like"/>
    <property type="match status" value="1"/>
</dbReference>
<evidence type="ECO:0000256" key="4">
    <source>
        <dbReference type="ARBA" id="ARBA00022837"/>
    </source>
</evidence>
<sequence length="473" mass="51847">MSYSLNSSENSVSRRALLAGTAVLGMSGKIAYAAPKATPRLPNIIYIIADDLGVYDLGCYGQTKIRTPNIDRMAAQGMQFTQAYGGAPICSPSRCALMTGRHMGHASIRDNFALAGGVLGFKGKEKIRRANLSDQEPTVASVLKRQGYETGLVGKWHLDGYDPDAIPTRHGFDEFHGWLTQTEKTQGYFPEKWYDGTTLLDVPGNAGGGRAVYETDIVTDQSCDFIRRHRQKPFFLTVAYNAPHSPYVTPAEGDYAGETWGASEKTYAAMIEFLDAGVGSILRTLAELGLDEDTIVFLSSDHGPRSEPTSEQTEVVTFFNSHGPLRGYKRELYEGGIRVPLIARWPGHIAAGVKNETPVYHPDFLLTAAGLAGKDSPPDTDGHDLTPVLLGSNALPERLLYWETYEPSFWQAARQGQWKIVRPVGSSRLELYDLAVDPGEKRDVASKYPDVVSRLSAQMAAAHKPSREYPIAL</sequence>
<keyword evidence="2" id="KW-0479">Metal-binding</keyword>
<feature type="domain" description="Sulfatase N-terminal" evidence="5">
    <location>
        <begin position="42"/>
        <end position="373"/>
    </location>
</feature>
<dbReference type="PROSITE" id="PS00523">
    <property type="entry name" value="SULFATASE_1"/>
    <property type="match status" value="1"/>
</dbReference>
<protein>
    <submittedName>
        <fullName evidence="6">Sulfatase</fullName>
    </submittedName>
</protein>
<dbReference type="GO" id="GO:0046872">
    <property type="term" value="F:metal ion binding"/>
    <property type="evidence" value="ECO:0007669"/>
    <property type="project" value="UniProtKB-KW"/>
</dbReference>
<gene>
    <name evidence="6" type="ORF">NBRC3293_0277</name>
</gene>
<dbReference type="GO" id="GO:0004065">
    <property type="term" value="F:arylsulfatase activity"/>
    <property type="evidence" value="ECO:0007669"/>
    <property type="project" value="TreeGrafter"/>
</dbReference>
<dbReference type="InterPro" id="IPR017850">
    <property type="entry name" value="Alkaline_phosphatase_core_sf"/>
</dbReference>